<comment type="caution">
    <text evidence="1">The sequence shown here is derived from an EMBL/GenBank/DDBJ whole genome shotgun (WGS) entry which is preliminary data.</text>
</comment>
<reference evidence="1" key="1">
    <citation type="submission" date="2020-08" db="EMBL/GenBank/DDBJ databases">
        <title>Genome public.</title>
        <authorList>
            <person name="Liu C."/>
            <person name="Sun Q."/>
        </authorList>
    </citation>
    <scope>NUCLEOTIDE SEQUENCE</scope>
    <source>
        <strain evidence="1">NSJ-33</strain>
    </source>
</reference>
<organism evidence="1 2">
    <name type="scientific">Fumia xinanensis</name>
    <dbReference type="NCBI Taxonomy" id="2763659"/>
    <lineage>
        <taxon>Bacteria</taxon>
        <taxon>Bacillati</taxon>
        <taxon>Bacillota</taxon>
        <taxon>Clostridia</taxon>
        <taxon>Eubacteriales</taxon>
        <taxon>Oscillospiraceae</taxon>
        <taxon>Fumia</taxon>
    </lineage>
</organism>
<dbReference type="EMBL" id="JACRSV010000001">
    <property type="protein sequence ID" value="MBC8558900.1"/>
    <property type="molecule type" value="Genomic_DNA"/>
</dbReference>
<sequence length="56" mass="6558">MLENQARQVLSISPFGGKHQVFLTKEKLYPDLFKVEKKRAVSPEEQALIWRRFLGV</sequence>
<gene>
    <name evidence="1" type="ORF">H8710_02325</name>
</gene>
<keyword evidence="2" id="KW-1185">Reference proteome</keyword>
<dbReference type="Proteomes" id="UP000610760">
    <property type="component" value="Unassembled WGS sequence"/>
</dbReference>
<dbReference type="AlphaFoldDB" id="A0A926I5I4"/>
<protein>
    <submittedName>
        <fullName evidence="1">Uncharacterized protein</fullName>
    </submittedName>
</protein>
<accession>A0A926I5I4</accession>
<name>A0A926I5I4_9FIRM</name>
<proteinExistence type="predicted"/>
<dbReference type="RefSeq" id="WP_249293798.1">
    <property type="nucleotide sequence ID" value="NZ_JACRSV010000001.1"/>
</dbReference>
<evidence type="ECO:0000313" key="1">
    <source>
        <dbReference type="EMBL" id="MBC8558900.1"/>
    </source>
</evidence>
<evidence type="ECO:0000313" key="2">
    <source>
        <dbReference type="Proteomes" id="UP000610760"/>
    </source>
</evidence>